<proteinExistence type="predicted"/>
<dbReference type="GO" id="GO:0004806">
    <property type="term" value="F:triacylglycerol lipase activity"/>
    <property type="evidence" value="ECO:0007669"/>
    <property type="project" value="InterPro"/>
</dbReference>
<protein>
    <submittedName>
        <fullName evidence="3">LIP-domain-containing protein</fullName>
    </submittedName>
</protein>
<dbReference type="InterPro" id="IPR029058">
    <property type="entry name" value="AB_hydrolase_fold"/>
</dbReference>
<reference evidence="3" key="1">
    <citation type="journal article" date="2020" name="Stud. Mycol.">
        <title>101 Dothideomycetes genomes: a test case for predicting lifestyles and emergence of pathogens.</title>
        <authorList>
            <person name="Haridas S."/>
            <person name="Albert R."/>
            <person name="Binder M."/>
            <person name="Bloem J."/>
            <person name="Labutti K."/>
            <person name="Salamov A."/>
            <person name="Andreopoulos B."/>
            <person name="Baker S."/>
            <person name="Barry K."/>
            <person name="Bills G."/>
            <person name="Bluhm B."/>
            <person name="Cannon C."/>
            <person name="Castanera R."/>
            <person name="Culley D."/>
            <person name="Daum C."/>
            <person name="Ezra D."/>
            <person name="Gonzalez J."/>
            <person name="Henrissat B."/>
            <person name="Kuo A."/>
            <person name="Liang C."/>
            <person name="Lipzen A."/>
            <person name="Lutzoni F."/>
            <person name="Magnuson J."/>
            <person name="Mondo S."/>
            <person name="Nolan M."/>
            <person name="Ohm R."/>
            <person name="Pangilinan J."/>
            <person name="Park H.-J."/>
            <person name="Ramirez L."/>
            <person name="Alfaro M."/>
            <person name="Sun H."/>
            <person name="Tritt A."/>
            <person name="Yoshinaga Y."/>
            <person name="Zwiers L.-H."/>
            <person name="Turgeon B."/>
            <person name="Goodwin S."/>
            <person name="Spatafora J."/>
            <person name="Crous P."/>
            <person name="Grigoriev I."/>
        </authorList>
    </citation>
    <scope>NUCLEOTIDE SEQUENCE</scope>
    <source>
        <strain evidence="3">CBS 122367</strain>
    </source>
</reference>
<feature type="signal peptide" evidence="2">
    <location>
        <begin position="1"/>
        <end position="17"/>
    </location>
</feature>
<dbReference type="Gene3D" id="3.40.50.1820">
    <property type="entry name" value="alpha/beta hydrolase"/>
    <property type="match status" value="2"/>
</dbReference>
<dbReference type="PANTHER" id="PTHR34853:SF5">
    <property type="entry name" value="LIP-DOMAIN-CONTAINING PROTEIN-RELATED"/>
    <property type="match status" value="1"/>
</dbReference>
<dbReference type="InterPro" id="IPR005152">
    <property type="entry name" value="Lipase_secreted"/>
</dbReference>
<dbReference type="PANTHER" id="PTHR34853">
    <property type="match status" value="1"/>
</dbReference>
<dbReference type="Pfam" id="PF03583">
    <property type="entry name" value="LIP"/>
    <property type="match status" value="1"/>
</dbReference>
<feature type="chain" id="PRO_5026165245" evidence="2">
    <location>
        <begin position="18"/>
        <end position="260"/>
    </location>
</feature>
<evidence type="ECO:0000256" key="1">
    <source>
        <dbReference type="ARBA" id="ARBA00022801"/>
    </source>
</evidence>
<dbReference type="Proteomes" id="UP000799291">
    <property type="component" value="Unassembled WGS sequence"/>
</dbReference>
<dbReference type="EMBL" id="MU005585">
    <property type="protein sequence ID" value="KAF2683173.1"/>
    <property type="molecule type" value="Genomic_DNA"/>
</dbReference>
<keyword evidence="4" id="KW-1185">Reference proteome</keyword>
<keyword evidence="2" id="KW-0732">Signal</keyword>
<keyword evidence="1" id="KW-0378">Hydrolase</keyword>
<name>A0A6G1IYX9_9PLEO</name>
<sequence>MHSYTSLLPLLAGIVRALPLNTSAGRRVICSEEFSKPLLLPSEDASCQAKTIFYNLPSNTSLNTYGTGGIIKCRLARRDSYIDDDVTIYNVLFRTTDSTSQPTYAITTLLVPSNLTTPLSLVSYQDHYSAALLGRGWLVNLPDFEGLYAVFGAGHMAGHAVLDSIRAVQRMPPTAGRAVRKAMYGVFRWRVSDCVGGGTAIHVCSRPAVLHRGHGRLDSRRHGNLPEAQNNTRYDYVLRPAMCIFMFTGAQAMMRITPRV</sequence>
<dbReference type="GO" id="GO:0016042">
    <property type="term" value="P:lipid catabolic process"/>
    <property type="evidence" value="ECO:0007669"/>
    <property type="project" value="InterPro"/>
</dbReference>
<evidence type="ECO:0000313" key="3">
    <source>
        <dbReference type="EMBL" id="KAF2683173.1"/>
    </source>
</evidence>
<gene>
    <name evidence="3" type="ORF">K458DRAFT_390444</name>
</gene>
<dbReference type="OrthoDB" id="2373480at2759"/>
<accession>A0A6G1IYX9</accession>
<evidence type="ECO:0000313" key="4">
    <source>
        <dbReference type="Proteomes" id="UP000799291"/>
    </source>
</evidence>
<evidence type="ECO:0000256" key="2">
    <source>
        <dbReference type="SAM" id="SignalP"/>
    </source>
</evidence>
<dbReference type="AlphaFoldDB" id="A0A6G1IYX9"/>
<organism evidence="3 4">
    <name type="scientific">Lentithecium fluviatile CBS 122367</name>
    <dbReference type="NCBI Taxonomy" id="1168545"/>
    <lineage>
        <taxon>Eukaryota</taxon>
        <taxon>Fungi</taxon>
        <taxon>Dikarya</taxon>
        <taxon>Ascomycota</taxon>
        <taxon>Pezizomycotina</taxon>
        <taxon>Dothideomycetes</taxon>
        <taxon>Pleosporomycetidae</taxon>
        <taxon>Pleosporales</taxon>
        <taxon>Massarineae</taxon>
        <taxon>Lentitheciaceae</taxon>
        <taxon>Lentithecium</taxon>
    </lineage>
</organism>